<evidence type="ECO:0000256" key="1">
    <source>
        <dbReference type="SAM" id="MobiDB-lite"/>
    </source>
</evidence>
<feature type="domain" description="Apple" evidence="2">
    <location>
        <begin position="153"/>
        <end position="221"/>
    </location>
</feature>
<accession>A0A815IW23</accession>
<dbReference type="EMBL" id="CAJNOM010000338">
    <property type="protein sequence ID" value="CAF1370929.1"/>
    <property type="molecule type" value="Genomic_DNA"/>
</dbReference>
<dbReference type="FunFam" id="3.40.33.10:FF:000010">
    <property type="entry name" value="Predicted protein"/>
    <property type="match status" value="1"/>
</dbReference>
<comment type="caution">
    <text evidence="3">The sequence shown here is derived from an EMBL/GenBank/DDBJ whole genome shotgun (WGS) entry which is preliminary data.</text>
</comment>
<dbReference type="PRINTS" id="PR00837">
    <property type="entry name" value="V5TPXLIKE"/>
</dbReference>
<dbReference type="Pfam" id="PF00188">
    <property type="entry name" value="CAP"/>
    <property type="match status" value="1"/>
</dbReference>
<dbReference type="Gene3D" id="3.50.4.10">
    <property type="entry name" value="Hepatocyte Growth Factor"/>
    <property type="match status" value="4"/>
</dbReference>
<keyword evidence="4" id="KW-1185">Reference proteome</keyword>
<dbReference type="PROSITE" id="PS50948">
    <property type="entry name" value="PAN"/>
    <property type="match status" value="1"/>
</dbReference>
<dbReference type="InterPro" id="IPR034113">
    <property type="entry name" value="SCP_GAPR1-like"/>
</dbReference>
<dbReference type="Gene3D" id="3.40.33.10">
    <property type="entry name" value="CAP"/>
    <property type="match status" value="1"/>
</dbReference>
<evidence type="ECO:0000313" key="3">
    <source>
        <dbReference type="EMBL" id="CAF1370929.1"/>
    </source>
</evidence>
<evidence type="ECO:0000313" key="4">
    <source>
        <dbReference type="Proteomes" id="UP000663832"/>
    </source>
</evidence>
<proteinExistence type="predicted"/>
<feature type="region of interest" description="Disordered" evidence="1">
    <location>
        <begin position="232"/>
        <end position="261"/>
    </location>
</feature>
<sequence>HKLVQIMRVSSGIYVITILLSINTAQSYSLEDSDSTYDQRDASILYLRQVLKRIKSNRHDNLQWRKRTDATSNKCKEINSNTYYGGDIGPAINNMTTYRDCMNLCETDSKCYGWHYLSYTKECWLHTSIGPSYYSVYYTGGTCFGPAAKETHCTEVINGGAYNGNAGAVISQVATYQDCMSRCDASATCMAWSYAASYSMCVLQITAYGRVIDNLAIGGSCIKKQAPYPPLTTTTGPPVTTTTRPPVTTRTRPPLTTTTRPPVIPIIGTNATLNKCKDIKSGSYYDGDIAPSIDNIATYRDCMNLCEADGKCYGWSYQNSSQSCWLQTSVDRLHPDNTKMGGYCLGPAAKETHCNEVINGSFYYTNYPGPPINNVATYQDCMSRCDASATCMAWYYVASTKFCQLLTIVDFQILDVGSITGSCIKKQAPYPPISIETFRQQALDQHNFHRAEHCTPPLILDPALNDIAQRYAEHLAVTNVMTHSGASFNGQYMGECLYKASSLKVFNDKGAASVDFWYNEIENYNWSNPTAAYNTGHFMQVMWRDTTRLGIGRALTSDNRTMWVVGNYFPGGNVPGEYEENVLPIC</sequence>
<dbReference type="SUPFAM" id="SSF57414">
    <property type="entry name" value="Hairpin loop containing domain-like"/>
    <property type="match status" value="3"/>
</dbReference>
<dbReference type="SUPFAM" id="SSF55797">
    <property type="entry name" value="PR-1-like"/>
    <property type="match status" value="1"/>
</dbReference>
<dbReference type="InterPro" id="IPR001283">
    <property type="entry name" value="CRISP-related"/>
</dbReference>
<dbReference type="Pfam" id="PF14295">
    <property type="entry name" value="PAN_4"/>
    <property type="match status" value="4"/>
</dbReference>
<dbReference type="InterPro" id="IPR003609">
    <property type="entry name" value="Pan_app"/>
</dbReference>
<evidence type="ECO:0000259" key="2">
    <source>
        <dbReference type="PROSITE" id="PS50948"/>
    </source>
</evidence>
<dbReference type="PANTHER" id="PTHR10334">
    <property type="entry name" value="CYSTEINE-RICH SECRETORY PROTEIN-RELATED"/>
    <property type="match status" value="1"/>
</dbReference>
<protein>
    <recommendedName>
        <fullName evidence="2">Apple domain-containing protein</fullName>
    </recommendedName>
</protein>
<dbReference type="InterPro" id="IPR014044">
    <property type="entry name" value="CAP_dom"/>
</dbReference>
<name>A0A815IW23_9BILA</name>
<dbReference type="AlphaFoldDB" id="A0A815IW23"/>
<reference evidence="3" key="1">
    <citation type="submission" date="2021-02" db="EMBL/GenBank/DDBJ databases">
        <authorList>
            <person name="Nowell W R."/>
        </authorList>
    </citation>
    <scope>NUCLEOTIDE SEQUENCE</scope>
</reference>
<organism evidence="3 4">
    <name type="scientific">Adineta steineri</name>
    <dbReference type="NCBI Taxonomy" id="433720"/>
    <lineage>
        <taxon>Eukaryota</taxon>
        <taxon>Metazoa</taxon>
        <taxon>Spiralia</taxon>
        <taxon>Gnathifera</taxon>
        <taxon>Rotifera</taxon>
        <taxon>Eurotatoria</taxon>
        <taxon>Bdelloidea</taxon>
        <taxon>Adinetida</taxon>
        <taxon>Adinetidae</taxon>
        <taxon>Adineta</taxon>
    </lineage>
</organism>
<dbReference type="Proteomes" id="UP000663832">
    <property type="component" value="Unassembled WGS sequence"/>
</dbReference>
<dbReference type="CDD" id="cd05382">
    <property type="entry name" value="CAP_GAPR1-like"/>
    <property type="match status" value="1"/>
</dbReference>
<dbReference type="InterPro" id="IPR035940">
    <property type="entry name" value="CAP_sf"/>
</dbReference>
<dbReference type="SMART" id="SM00198">
    <property type="entry name" value="SCP"/>
    <property type="match status" value="1"/>
</dbReference>
<feature type="non-terminal residue" evidence="3">
    <location>
        <position position="1"/>
    </location>
</feature>
<dbReference type="OrthoDB" id="337038at2759"/>
<gene>
    <name evidence="3" type="ORF">QVE165_LOCUS35102</name>
</gene>